<evidence type="ECO:0000256" key="4">
    <source>
        <dbReference type="ARBA" id="ARBA00022741"/>
    </source>
</evidence>
<evidence type="ECO:0000256" key="9">
    <source>
        <dbReference type="ARBA" id="ARBA00023125"/>
    </source>
</evidence>
<dbReference type="GO" id="GO:1990077">
    <property type="term" value="C:primosome complex"/>
    <property type="evidence" value="ECO:0007669"/>
    <property type="project" value="UniProtKB-UniRule"/>
</dbReference>
<dbReference type="FunFam" id="3.40.50.300:FF:000489">
    <property type="entry name" value="Primosome assembly protein PriA"/>
    <property type="match status" value="1"/>
</dbReference>
<keyword evidence="9 12" id="KW-0238">DNA-binding</keyword>
<evidence type="ECO:0000256" key="11">
    <source>
        <dbReference type="ARBA" id="ARBA00048988"/>
    </source>
</evidence>
<dbReference type="CDD" id="cd17929">
    <property type="entry name" value="DEXHc_priA"/>
    <property type="match status" value="1"/>
</dbReference>
<comment type="catalytic activity">
    <reaction evidence="12">
        <text>Couples ATP hydrolysis with the unwinding of duplex DNA by translocating in the 3'-5' direction.</text>
        <dbReference type="EC" id="5.6.2.4"/>
    </reaction>
</comment>
<dbReference type="Gene3D" id="3.40.1440.60">
    <property type="entry name" value="PriA, 3(prime) DNA-binding domain"/>
    <property type="match status" value="1"/>
</dbReference>
<dbReference type="InterPro" id="IPR041236">
    <property type="entry name" value="PriA_C"/>
</dbReference>
<keyword evidence="3 12" id="KW-0479">Metal-binding</keyword>
<feature type="binding site" evidence="12">
    <location>
        <position position="432"/>
    </location>
    <ligand>
        <name>Zn(2+)</name>
        <dbReference type="ChEBI" id="CHEBI:29105"/>
        <label>1</label>
    </ligand>
</feature>
<dbReference type="Pfam" id="PF18074">
    <property type="entry name" value="PriA_C"/>
    <property type="match status" value="1"/>
</dbReference>
<dbReference type="RefSeq" id="WP_012917343.1">
    <property type="nucleotide sequence ID" value="NC_013722.1"/>
</dbReference>
<dbReference type="HAMAP" id="MF_00983">
    <property type="entry name" value="PriA"/>
    <property type="match status" value="1"/>
</dbReference>
<dbReference type="Gene3D" id="3.40.50.300">
    <property type="entry name" value="P-loop containing nucleotide triphosphate hydrolases"/>
    <property type="match status" value="2"/>
</dbReference>
<keyword evidence="2 12" id="KW-0235">DNA replication</keyword>
<dbReference type="AlphaFoldDB" id="D2UG39"/>
<keyword evidence="7 12" id="KW-0862">Zinc</keyword>
<protein>
    <recommendedName>
        <fullName evidence="12">Replication restart protein PriA</fullName>
    </recommendedName>
    <alternativeName>
        <fullName evidence="12">ATP-dependent DNA helicase PriA</fullName>
        <ecNumber evidence="12">5.6.2.4</ecNumber>
    </alternativeName>
    <alternativeName>
        <fullName evidence="12">DNA 3'-5' helicase PriA</fullName>
    </alternativeName>
</protein>
<dbReference type="PANTHER" id="PTHR30580">
    <property type="entry name" value="PRIMOSOMAL PROTEIN N"/>
    <property type="match status" value="1"/>
</dbReference>
<dbReference type="KEGG" id="xal:XALC_2873"/>
<dbReference type="NCBIfam" id="NF004067">
    <property type="entry name" value="PRK05580.1-4"/>
    <property type="match status" value="1"/>
</dbReference>
<feature type="domain" description="Helicase ATP-binding" evidence="13">
    <location>
        <begin position="207"/>
        <end position="373"/>
    </location>
</feature>
<feature type="binding site" evidence="12">
    <location>
        <position position="435"/>
    </location>
    <ligand>
        <name>Zn(2+)</name>
        <dbReference type="ChEBI" id="CHEBI:29105"/>
        <label>1</label>
    </ligand>
</feature>
<dbReference type="GO" id="GO:0006310">
    <property type="term" value="P:DNA recombination"/>
    <property type="evidence" value="ECO:0007669"/>
    <property type="project" value="InterPro"/>
</dbReference>
<dbReference type="GO" id="GO:0008270">
    <property type="term" value="F:zinc ion binding"/>
    <property type="evidence" value="ECO:0007669"/>
    <property type="project" value="UniProtKB-UniRule"/>
</dbReference>
<dbReference type="SMART" id="SM00490">
    <property type="entry name" value="HELICc"/>
    <property type="match status" value="1"/>
</dbReference>
<evidence type="ECO:0000256" key="3">
    <source>
        <dbReference type="ARBA" id="ARBA00022723"/>
    </source>
</evidence>
<dbReference type="PROSITE" id="PS51192">
    <property type="entry name" value="HELICASE_ATP_BIND_1"/>
    <property type="match status" value="1"/>
</dbReference>
<dbReference type="SMART" id="SM00487">
    <property type="entry name" value="DEXDc"/>
    <property type="match status" value="1"/>
</dbReference>
<dbReference type="Pfam" id="PF18319">
    <property type="entry name" value="Zn_ribbon_PriA"/>
    <property type="match status" value="1"/>
</dbReference>
<evidence type="ECO:0000256" key="5">
    <source>
        <dbReference type="ARBA" id="ARBA00022801"/>
    </source>
</evidence>
<dbReference type="EC" id="5.6.2.4" evidence="12"/>
<evidence type="ECO:0000256" key="6">
    <source>
        <dbReference type="ARBA" id="ARBA00022806"/>
    </source>
</evidence>
<evidence type="ECO:0000256" key="12">
    <source>
        <dbReference type="HAMAP-Rule" id="MF_00983"/>
    </source>
</evidence>
<feature type="binding site" evidence="12">
    <location>
        <position position="464"/>
    </location>
    <ligand>
        <name>Zn(2+)</name>
        <dbReference type="ChEBI" id="CHEBI:29105"/>
        <label>2</label>
    </ligand>
</feature>
<keyword evidence="15" id="KW-1185">Reference proteome</keyword>
<dbReference type="Pfam" id="PF17764">
    <property type="entry name" value="PriA_3primeBD"/>
    <property type="match status" value="1"/>
</dbReference>
<reference evidence="14 15" key="1">
    <citation type="journal article" date="2009" name="BMC Genomics">
        <title>The complete genome sequence of Xanthomonas albilineans provides new insights into the reductive genome evolution of the xylem-limited Xanthomonadaceae.</title>
        <authorList>
            <person name="Pieretti I."/>
            <person name="Royer M."/>
            <person name="Barbe V."/>
            <person name="Carrere S."/>
            <person name="Koebnik R."/>
            <person name="Cociancich S."/>
            <person name="Couloux A."/>
            <person name="Darrasse A."/>
            <person name="Gouzy J."/>
            <person name="Jacques M.A."/>
            <person name="Lauber E."/>
            <person name="Manceau C."/>
            <person name="Mangenot S."/>
            <person name="Poussier S."/>
            <person name="Segurens B."/>
            <person name="Szurek B."/>
            <person name="Verdier V."/>
            <person name="Arlat M."/>
            <person name="Rott P."/>
        </authorList>
    </citation>
    <scope>NUCLEOTIDE SEQUENCE [LARGE SCALE GENOMIC DNA]</scope>
    <source>
        <strain evidence="15">GPE PC73 / CFBP 7063</strain>
    </source>
</reference>
<dbReference type="FunFam" id="3.40.1440.60:FF:000001">
    <property type="entry name" value="Primosomal protein N"/>
    <property type="match status" value="1"/>
</dbReference>
<dbReference type="InterPro" id="IPR005259">
    <property type="entry name" value="PriA"/>
</dbReference>
<feature type="binding site" evidence="12">
    <location>
        <position position="467"/>
    </location>
    <ligand>
        <name>Zn(2+)</name>
        <dbReference type="ChEBI" id="CHEBI:29105"/>
        <label>2</label>
    </ligand>
</feature>
<keyword evidence="5 12" id="KW-0378">Hydrolase</keyword>
<evidence type="ECO:0000256" key="1">
    <source>
        <dbReference type="ARBA" id="ARBA00022515"/>
    </source>
</evidence>
<dbReference type="GO" id="GO:0006302">
    <property type="term" value="P:double-strand break repair"/>
    <property type="evidence" value="ECO:0007669"/>
    <property type="project" value="InterPro"/>
</dbReference>
<dbReference type="PANTHER" id="PTHR30580:SF0">
    <property type="entry name" value="PRIMOSOMAL PROTEIN N"/>
    <property type="match status" value="1"/>
</dbReference>
<dbReference type="EMBL" id="FP565176">
    <property type="protein sequence ID" value="CBA17350.1"/>
    <property type="molecule type" value="Genomic_DNA"/>
</dbReference>
<dbReference type="eggNOG" id="COG1198">
    <property type="taxonomic scope" value="Bacteria"/>
</dbReference>
<comment type="cofactor">
    <cofactor evidence="12">
        <name>Zn(2+)</name>
        <dbReference type="ChEBI" id="CHEBI:29105"/>
    </cofactor>
    <text evidence="12">Binds 2 zinc ions per subunit.</text>
</comment>
<comment type="catalytic activity">
    <reaction evidence="11 12">
        <text>ATP + H2O = ADP + phosphate + H(+)</text>
        <dbReference type="Rhea" id="RHEA:13065"/>
        <dbReference type="ChEBI" id="CHEBI:15377"/>
        <dbReference type="ChEBI" id="CHEBI:15378"/>
        <dbReference type="ChEBI" id="CHEBI:30616"/>
        <dbReference type="ChEBI" id="CHEBI:43474"/>
        <dbReference type="ChEBI" id="CHEBI:456216"/>
        <dbReference type="EC" id="5.6.2.4"/>
    </reaction>
</comment>
<keyword evidence="10 12" id="KW-0413">Isomerase</keyword>
<dbReference type="PATRIC" id="fig|29447.3.peg.2833"/>
<dbReference type="STRING" id="380358.XALC_2873"/>
<dbReference type="GO" id="GO:0016887">
    <property type="term" value="F:ATP hydrolysis activity"/>
    <property type="evidence" value="ECO:0007669"/>
    <property type="project" value="RHEA"/>
</dbReference>
<evidence type="ECO:0000256" key="8">
    <source>
        <dbReference type="ARBA" id="ARBA00022840"/>
    </source>
</evidence>
<dbReference type="InterPro" id="IPR001650">
    <property type="entry name" value="Helicase_C-like"/>
</dbReference>
<accession>D2UG39</accession>
<proteinExistence type="inferred from homology"/>
<keyword evidence="8 12" id="KW-0067">ATP-binding</keyword>
<dbReference type="OrthoDB" id="9759544at2"/>
<evidence type="ECO:0000313" key="15">
    <source>
        <dbReference type="Proteomes" id="UP000001890"/>
    </source>
</evidence>
<keyword evidence="4 12" id="KW-0547">Nucleotide-binding</keyword>
<dbReference type="InterPro" id="IPR040498">
    <property type="entry name" value="PriA_CRR"/>
</dbReference>
<dbReference type="InterPro" id="IPR041222">
    <property type="entry name" value="PriA_3primeBD"/>
</dbReference>
<gene>
    <name evidence="14" type="primary">PriA</name>
    <name evidence="12" type="synonym">priA</name>
    <name evidence="14" type="ordered locus">XALc_2873</name>
</gene>
<sequence>MPAPAVTLRVALPLPLPQLFDYLPPQGSAPSQGDIGRRVQVPFGNRQMSGVVAALGEAEHSPGLRAALAWLDPVPLLHGELADSLRWLARYSHAPLGEVLATALPVTLRRGEPLPDTHAWAWRLTEAGAGHRTRPGTRPHRLAELLAPGPLHEEQLDQAMHDWRSAARALAKRDHAERIAVPADASAPQPQTGPMANPEQQAAIDTLHATQGFAAFLLDGVTGSGKTEVYLQAIAACLARGRQALVLVPEIGLTPQTLARFRARLGVPVHALHSGLNDNERARVWTAAWRGEAWVVVGTRSAVFVPLPQAGLIVIDEEHDGSYKQQDGIRYHARDFALVRAKALDVPVLLGSATPSLESLHNANSGRYTHLRLTHRAGDARPPTVRVLDVRKRPLQDGLSPEVLTGIGATLAEGGQVLVFKNRRGYAPVLLCHDCGWTAPCQRCSTPLHTTPMTVHAGGRRLQCHHCGARQPAPLACPDCGSLALQPQGIGTERLEERLVHAFPEVPVLRIDRGTTQRRDGLETQLATLGNAPGILVGTQILAKGHDLPQLSRVVVVGIDEGLFSADFRASEKLAQQLIQVAGRAGRATRPGDVWLQTHHPGHPLLEILVHGGYHAFAAAELAQREAAGFPPFAHLALLRAEAKQVDHANAFLAAVRALLPAHDQVQRFGPMPAPMPRRAGFQRTQLLLSASTRRALHRLLDAAVPAIHALTQARRVRWSLDVDPQDLY</sequence>
<dbReference type="Proteomes" id="UP000001890">
    <property type="component" value="Chromosome"/>
</dbReference>
<comment type="subunit">
    <text evidence="12">Component of the replication restart primosome.</text>
</comment>
<comment type="similarity">
    <text evidence="12">Belongs to the helicase family. PriA subfamily.</text>
</comment>
<dbReference type="InterPro" id="IPR027417">
    <property type="entry name" value="P-loop_NTPase"/>
</dbReference>
<keyword evidence="6 12" id="KW-0347">Helicase</keyword>
<evidence type="ECO:0000256" key="2">
    <source>
        <dbReference type="ARBA" id="ARBA00022705"/>
    </source>
</evidence>
<dbReference type="Pfam" id="PF00270">
    <property type="entry name" value="DEAD"/>
    <property type="match status" value="1"/>
</dbReference>
<dbReference type="GeneID" id="57878181"/>
<dbReference type="InterPro" id="IPR011545">
    <property type="entry name" value="DEAD/DEAH_box_helicase_dom"/>
</dbReference>
<dbReference type="NCBIfam" id="TIGR00595">
    <property type="entry name" value="priA"/>
    <property type="match status" value="1"/>
</dbReference>
<dbReference type="GO" id="GO:0006270">
    <property type="term" value="P:DNA replication initiation"/>
    <property type="evidence" value="ECO:0007669"/>
    <property type="project" value="TreeGrafter"/>
</dbReference>
<dbReference type="InterPro" id="IPR014001">
    <property type="entry name" value="Helicase_ATP-bd"/>
</dbReference>
<evidence type="ECO:0000259" key="13">
    <source>
        <dbReference type="PROSITE" id="PS51192"/>
    </source>
</evidence>
<dbReference type="InterPro" id="IPR042115">
    <property type="entry name" value="PriA_3primeBD_sf"/>
</dbReference>
<dbReference type="Pfam" id="PF00271">
    <property type="entry name" value="Helicase_C"/>
    <property type="match status" value="1"/>
</dbReference>
<dbReference type="GO" id="GO:0043138">
    <property type="term" value="F:3'-5' DNA helicase activity"/>
    <property type="evidence" value="ECO:0007669"/>
    <property type="project" value="UniProtKB-EC"/>
</dbReference>
<dbReference type="GO" id="GO:0005524">
    <property type="term" value="F:ATP binding"/>
    <property type="evidence" value="ECO:0007669"/>
    <property type="project" value="UniProtKB-UniRule"/>
</dbReference>
<dbReference type="SUPFAM" id="SSF52540">
    <property type="entry name" value="P-loop containing nucleoside triphosphate hydrolases"/>
    <property type="match status" value="2"/>
</dbReference>
<name>D2UG39_XANAP</name>
<dbReference type="GO" id="GO:0003677">
    <property type="term" value="F:DNA binding"/>
    <property type="evidence" value="ECO:0007669"/>
    <property type="project" value="UniProtKB-UniRule"/>
</dbReference>
<evidence type="ECO:0000313" key="14">
    <source>
        <dbReference type="EMBL" id="CBA17350.1"/>
    </source>
</evidence>
<dbReference type="GO" id="GO:0006269">
    <property type="term" value="P:DNA replication, synthesis of primer"/>
    <property type="evidence" value="ECO:0007669"/>
    <property type="project" value="UniProtKB-KW"/>
</dbReference>
<organism evidence="14 15">
    <name type="scientific">Xanthomonas albilineans (strain GPE PC73 / CFBP 7063)</name>
    <dbReference type="NCBI Taxonomy" id="380358"/>
    <lineage>
        <taxon>Bacteria</taxon>
        <taxon>Pseudomonadati</taxon>
        <taxon>Pseudomonadota</taxon>
        <taxon>Gammaproteobacteria</taxon>
        <taxon>Lysobacterales</taxon>
        <taxon>Lysobacteraceae</taxon>
        <taxon>Xanthomonas</taxon>
    </lineage>
</organism>
<evidence type="ECO:0000256" key="7">
    <source>
        <dbReference type="ARBA" id="ARBA00022833"/>
    </source>
</evidence>
<feature type="binding site" evidence="12">
    <location>
        <position position="480"/>
    </location>
    <ligand>
        <name>Zn(2+)</name>
        <dbReference type="ChEBI" id="CHEBI:29105"/>
        <label>1</label>
    </ligand>
</feature>
<comment type="function">
    <text evidence="12">Initiates the restart of stalled replication forks, which reloads the replicative helicase on sites other than the origin of replication. Recognizes and binds to abandoned replication forks and remodels them to uncover a helicase loading site. Promotes assembly of the primosome at these replication forks.</text>
</comment>
<keyword evidence="1 12" id="KW-0639">Primosome</keyword>
<evidence type="ECO:0000256" key="10">
    <source>
        <dbReference type="ARBA" id="ARBA00023235"/>
    </source>
</evidence>
<feature type="binding site" evidence="12">
    <location>
        <position position="477"/>
    </location>
    <ligand>
        <name>Zn(2+)</name>
        <dbReference type="ChEBI" id="CHEBI:29105"/>
        <label>1</label>
    </ligand>
</feature>
<feature type="binding site" evidence="12">
    <location>
        <position position="444"/>
    </location>
    <ligand>
        <name>Zn(2+)</name>
        <dbReference type="ChEBI" id="CHEBI:29105"/>
        <label>2</label>
    </ligand>
</feature>
<feature type="binding site" evidence="12">
    <location>
        <position position="441"/>
    </location>
    <ligand>
        <name>Zn(2+)</name>
        <dbReference type="ChEBI" id="CHEBI:29105"/>
        <label>2</label>
    </ligand>
</feature>